<dbReference type="OrthoDB" id="9988102at2759"/>
<dbReference type="HOGENOM" id="CLU_3033101_0_0_1"/>
<gene>
    <name evidence="1" type="ORF">PDIP_70450</name>
</gene>
<evidence type="ECO:0000313" key="2">
    <source>
        <dbReference type="Proteomes" id="UP000009886"/>
    </source>
</evidence>
<comment type="caution">
    <text evidence="1">The sequence shown here is derived from an EMBL/GenBank/DDBJ whole genome shotgun (WGS) entry which is preliminary data.</text>
</comment>
<protein>
    <submittedName>
        <fullName evidence="1">Uncharacterized protein</fullName>
    </submittedName>
</protein>
<organism evidence="1 2">
    <name type="scientific">Penicillium digitatum (strain Pd1 / CECT 20795)</name>
    <name type="common">Green mold</name>
    <dbReference type="NCBI Taxonomy" id="1170230"/>
    <lineage>
        <taxon>Eukaryota</taxon>
        <taxon>Fungi</taxon>
        <taxon>Dikarya</taxon>
        <taxon>Ascomycota</taxon>
        <taxon>Pezizomycotina</taxon>
        <taxon>Eurotiomycetes</taxon>
        <taxon>Eurotiomycetidae</taxon>
        <taxon>Eurotiales</taxon>
        <taxon>Aspergillaceae</taxon>
        <taxon>Penicillium</taxon>
    </lineage>
</organism>
<dbReference type="KEGG" id="pdp:PDIP_70450"/>
<accession>K9FIP9</accession>
<dbReference type="VEuPathDB" id="FungiDB:PDIP_70450"/>
<reference evidence="2" key="1">
    <citation type="journal article" date="2012" name="BMC Genomics">
        <title>Genome sequence of the necrotrophic fungus Penicillium digitatum, the main postharvest pathogen of citrus.</title>
        <authorList>
            <person name="Marcet-Houben M."/>
            <person name="Ballester A.-R."/>
            <person name="de la Fuente B."/>
            <person name="Harries E."/>
            <person name="Marcos J.F."/>
            <person name="Gonzalez-Candelas L."/>
            <person name="Gabaldon T."/>
        </authorList>
    </citation>
    <scope>NUCLEOTIDE SEQUENCE [LARGE SCALE GENOMIC DNA]</scope>
    <source>
        <strain evidence="2">Pd1 / CECT 20795</strain>
    </source>
</reference>
<evidence type="ECO:0000313" key="1">
    <source>
        <dbReference type="EMBL" id="EKV08082.1"/>
    </source>
</evidence>
<dbReference type="EMBL" id="AKCU01000448">
    <property type="protein sequence ID" value="EKV08082.1"/>
    <property type="molecule type" value="Genomic_DNA"/>
</dbReference>
<dbReference type="AlphaFoldDB" id="K9FIP9"/>
<proteinExistence type="predicted"/>
<name>K9FIP9_PEND1</name>
<dbReference type="Proteomes" id="UP000009886">
    <property type="component" value="Unassembled WGS sequence"/>
</dbReference>
<sequence length="55" mass="5873">MRVDGIGLGVGVYGGGEGIKIYRIIAEDTTLGEERVEHRVQGITVEDSSIIALKT</sequence>